<dbReference type="InParanoid" id="A0A3P8ZUE9"/>
<evidence type="ECO:0000313" key="19">
    <source>
        <dbReference type="Proteomes" id="UP000265140"/>
    </source>
</evidence>
<dbReference type="GO" id="GO:0046872">
    <property type="term" value="F:metal ion binding"/>
    <property type="evidence" value="ECO:0007669"/>
    <property type="project" value="UniProtKB-KW"/>
</dbReference>
<evidence type="ECO:0000256" key="4">
    <source>
        <dbReference type="ARBA" id="ARBA00022454"/>
    </source>
</evidence>
<dbReference type="GO" id="GO:0051301">
    <property type="term" value="P:cell division"/>
    <property type="evidence" value="ECO:0007669"/>
    <property type="project" value="UniProtKB-KW"/>
</dbReference>
<keyword evidence="11" id="KW-0832">Ubl conjugation</keyword>
<dbReference type="Ensembl" id="ENSELUT00000004111.3">
    <property type="protein sequence ID" value="ENSELUP00000032094.2"/>
    <property type="gene ID" value="ENSELUG00000009848.3"/>
</dbReference>
<evidence type="ECO:0000313" key="18">
    <source>
        <dbReference type="Ensembl" id="ENSELUP00000032094.2"/>
    </source>
</evidence>
<keyword evidence="19" id="KW-1185">Reference proteome</keyword>
<comment type="function">
    <text evidence="1">Required for recruitment of CENPA to centromeres and normal chromosome segregation during mitosis.</text>
</comment>
<dbReference type="GO" id="GO:0034080">
    <property type="term" value="P:CENP-A containing chromatin assembly"/>
    <property type="evidence" value="ECO:0007669"/>
    <property type="project" value="TreeGrafter"/>
</dbReference>
<keyword evidence="7" id="KW-0132">Cell division</keyword>
<comment type="subunit">
    <text evidence="16">Homodimer, and heterodimer with OIP5/MIS18B. Identified in a complex containing MIS18A, OIP5/MIS18B, MIS18BP1, RBBP7 and RBBP4.</text>
</comment>
<evidence type="ECO:0000256" key="7">
    <source>
        <dbReference type="ARBA" id="ARBA00022618"/>
    </source>
</evidence>
<dbReference type="STRING" id="8010.ENSELUP00000032094"/>
<evidence type="ECO:0000256" key="3">
    <source>
        <dbReference type="ARBA" id="ARBA00004584"/>
    </source>
</evidence>
<dbReference type="InterPro" id="IPR034752">
    <property type="entry name" value="Mis18"/>
</dbReference>
<evidence type="ECO:0000259" key="17">
    <source>
        <dbReference type="PROSITE" id="PS51793"/>
    </source>
</evidence>
<evidence type="ECO:0000256" key="14">
    <source>
        <dbReference type="ARBA" id="ARBA00023328"/>
    </source>
</evidence>
<evidence type="ECO:0000256" key="10">
    <source>
        <dbReference type="ARBA" id="ARBA00022833"/>
    </source>
</evidence>
<evidence type="ECO:0000256" key="15">
    <source>
        <dbReference type="ARBA" id="ARBA00039650"/>
    </source>
</evidence>
<dbReference type="Pfam" id="PF03226">
    <property type="entry name" value="Yippee-Mis18"/>
    <property type="match status" value="1"/>
</dbReference>
<dbReference type="AlphaFoldDB" id="A0A3P8ZUE9"/>
<dbReference type="InterPro" id="IPR004910">
    <property type="entry name" value="Yippee/Mis18/Cereblon"/>
</dbReference>
<keyword evidence="10" id="KW-0862">Zinc</keyword>
<dbReference type="GO" id="GO:0000775">
    <property type="term" value="C:chromosome, centromeric region"/>
    <property type="evidence" value="ECO:0007669"/>
    <property type="project" value="UniProtKB-SubCell"/>
</dbReference>
<dbReference type="Bgee" id="ENSELUG00000009848">
    <property type="expression patterns" value="Expressed in ovary and 11 other cell types or tissues"/>
</dbReference>
<dbReference type="RefSeq" id="XP_034149311.1">
    <property type="nucleotide sequence ID" value="XM_034293420.1"/>
</dbReference>
<dbReference type="GO" id="GO:0005634">
    <property type="term" value="C:nucleus"/>
    <property type="evidence" value="ECO:0007669"/>
    <property type="project" value="UniProtKB-SubCell"/>
</dbReference>
<dbReference type="PROSITE" id="PS51793">
    <property type="entry name" value="MIS18"/>
    <property type="match status" value="1"/>
</dbReference>
<reference evidence="18" key="4">
    <citation type="submission" date="2025-09" db="UniProtKB">
        <authorList>
            <consortium name="Ensembl"/>
        </authorList>
    </citation>
    <scope>IDENTIFICATION</scope>
</reference>
<accession>A0A3P8ZUE9</accession>
<evidence type="ECO:0000256" key="2">
    <source>
        <dbReference type="ARBA" id="ARBA00004123"/>
    </source>
</evidence>
<keyword evidence="13" id="KW-0131">Cell cycle</keyword>
<proteinExistence type="predicted"/>
<gene>
    <name evidence="18" type="primary">MIS18A</name>
</gene>
<evidence type="ECO:0000256" key="8">
    <source>
        <dbReference type="ARBA" id="ARBA00022723"/>
    </source>
</evidence>
<reference evidence="19" key="1">
    <citation type="journal article" date="2014" name="PLoS ONE">
        <title>The genome and linkage map of the northern pike (Esox lucius): conserved synteny revealed between the salmonid sister group and the Neoteleostei.</title>
        <authorList>
            <person name="Rondeau E.B."/>
            <person name="Minkley D.R."/>
            <person name="Leong J.S."/>
            <person name="Messmer A.M."/>
            <person name="Jantzen J.R."/>
            <person name="von Schalburg K.R."/>
            <person name="Lemon C."/>
            <person name="Bird N.H."/>
            <person name="Koop B.F."/>
        </authorList>
    </citation>
    <scope>NUCLEOTIDE SEQUENCE</scope>
</reference>
<organism evidence="18 19">
    <name type="scientific">Esox lucius</name>
    <name type="common">Northern pike</name>
    <dbReference type="NCBI Taxonomy" id="8010"/>
    <lineage>
        <taxon>Eukaryota</taxon>
        <taxon>Metazoa</taxon>
        <taxon>Chordata</taxon>
        <taxon>Craniata</taxon>
        <taxon>Vertebrata</taxon>
        <taxon>Euteleostomi</taxon>
        <taxon>Actinopterygii</taxon>
        <taxon>Neopterygii</taxon>
        <taxon>Teleostei</taxon>
        <taxon>Protacanthopterygii</taxon>
        <taxon>Esociformes</taxon>
        <taxon>Esocidae</taxon>
        <taxon>Esox</taxon>
    </lineage>
</organism>
<protein>
    <recommendedName>
        <fullName evidence="15">Protein Mis18-alpha</fullName>
    </recommendedName>
</protein>
<evidence type="ECO:0000256" key="11">
    <source>
        <dbReference type="ARBA" id="ARBA00022843"/>
    </source>
</evidence>
<keyword evidence="5" id="KW-1017">Isopeptide bond</keyword>
<keyword evidence="8" id="KW-0479">Metal-binding</keyword>
<evidence type="ECO:0000256" key="5">
    <source>
        <dbReference type="ARBA" id="ARBA00022499"/>
    </source>
</evidence>
<evidence type="ECO:0000256" key="9">
    <source>
        <dbReference type="ARBA" id="ARBA00022776"/>
    </source>
</evidence>
<evidence type="ECO:0000256" key="12">
    <source>
        <dbReference type="ARBA" id="ARBA00023242"/>
    </source>
</evidence>
<dbReference type="GeneID" id="105026048"/>
<dbReference type="GO" id="GO:0007059">
    <property type="term" value="P:chromosome segregation"/>
    <property type="evidence" value="ECO:0007669"/>
    <property type="project" value="TreeGrafter"/>
</dbReference>
<evidence type="ECO:0000256" key="13">
    <source>
        <dbReference type="ARBA" id="ARBA00023306"/>
    </source>
</evidence>
<keyword evidence="14" id="KW-0137">Centromere</keyword>
<comment type="subcellular location">
    <subcellularLocation>
        <location evidence="3">Chromosome</location>
        <location evidence="3">Centromere</location>
    </subcellularLocation>
    <subcellularLocation>
        <location evidence="2">Nucleus</location>
    </subcellularLocation>
</comment>
<dbReference type="GO" id="GO:0000785">
    <property type="term" value="C:chromatin"/>
    <property type="evidence" value="ECO:0007669"/>
    <property type="project" value="TreeGrafter"/>
</dbReference>
<feature type="domain" description="Mis18" evidence="17">
    <location>
        <begin position="70"/>
        <end position="168"/>
    </location>
</feature>
<evidence type="ECO:0000256" key="16">
    <source>
        <dbReference type="ARBA" id="ARBA00046705"/>
    </source>
</evidence>
<keyword evidence="9" id="KW-0498">Mitosis</keyword>
<name>A0A3P8ZUE9_ESOLU</name>
<keyword evidence="12" id="KW-0539">Nucleus</keyword>
<keyword evidence="4" id="KW-0158">Chromosome</keyword>
<sequence length="224" mass="25048">MSKTCFPFFDFNPRKFKKKRRKSREKAMSEKRNNFQDPKGSNMTFDFTDCTIDKDDSKQVTLEEDDIDAPVVFLCGSCKLPVGDSLSWAGSEEENNQIILKRVSDNVIVGKETHIAGTIKELGCLVVHLTCGGCSSLLGLVYISTPRKLDYIRSLFCLDVAAIESYVLGSSKQQVASLSTKQQPITLEYRQTVEQQLAEIKAVTLSMGQRLLGLEAELQCKSQM</sequence>
<evidence type="ECO:0000256" key="6">
    <source>
        <dbReference type="ARBA" id="ARBA00022553"/>
    </source>
</evidence>
<dbReference type="GeneTree" id="ENSGT00940000154267"/>
<keyword evidence="6" id="KW-0597">Phosphoprotein</keyword>
<dbReference type="PANTHER" id="PTHR16431">
    <property type="entry name" value="NEUROGENIC PROTEIN MASTERMIND"/>
    <property type="match status" value="1"/>
</dbReference>
<dbReference type="Proteomes" id="UP000265140">
    <property type="component" value="Chromosome 7"/>
</dbReference>
<evidence type="ECO:0000256" key="1">
    <source>
        <dbReference type="ARBA" id="ARBA00003694"/>
    </source>
</evidence>
<dbReference type="OMA" id="EMKMLVM"/>
<reference evidence="18" key="3">
    <citation type="submission" date="2025-08" db="UniProtKB">
        <authorList>
            <consortium name="Ensembl"/>
        </authorList>
    </citation>
    <scope>IDENTIFICATION</scope>
</reference>
<dbReference type="PANTHER" id="PTHR16431:SF2">
    <property type="entry name" value="PROTEIN MIS18-ALPHA"/>
    <property type="match status" value="1"/>
</dbReference>
<reference evidence="18" key="2">
    <citation type="submission" date="2020-02" db="EMBL/GenBank/DDBJ databases">
        <title>Esox lucius (northern pike) genome, fEsoLuc1, primary haplotype.</title>
        <authorList>
            <person name="Myers G."/>
            <person name="Karagic N."/>
            <person name="Meyer A."/>
            <person name="Pippel M."/>
            <person name="Reichard M."/>
            <person name="Winkler S."/>
            <person name="Tracey A."/>
            <person name="Sims Y."/>
            <person name="Howe K."/>
            <person name="Rhie A."/>
            <person name="Formenti G."/>
            <person name="Durbin R."/>
            <person name="Fedrigo O."/>
            <person name="Jarvis E.D."/>
        </authorList>
    </citation>
    <scope>NUCLEOTIDE SEQUENCE [LARGE SCALE GENOMIC DNA]</scope>
</reference>